<sequence length="145" mass="17032">MRKLSLRRIPQNRGGAHLTECRIVVRKLESGEMLKRGCGQCGMIVASGGWRCLYCGNFCYQSQPDLQTLWFHFKLSREFWRVSLQRDQVYINGFPVESPADSLPGFLRGDLSEVQPPDWFREYVLGDEYQFRNFLEHSYHEFTQS</sequence>
<evidence type="ECO:0000313" key="2">
    <source>
        <dbReference type="Proteomes" id="UP000594464"/>
    </source>
</evidence>
<evidence type="ECO:0000313" key="1">
    <source>
        <dbReference type="EMBL" id="QPJ64574.1"/>
    </source>
</evidence>
<protein>
    <submittedName>
        <fullName evidence="1">Uncharacterized protein</fullName>
    </submittedName>
</protein>
<dbReference type="EMBL" id="CP048620">
    <property type="protein sequence ID" value="QPJ64574.1"/>
    <property type="molecule type" value="Genomic_DNA"/>
</dbReference>
<name>A0A7T0C103_9BACT</name>
<dbReference type="KEGG" id="nva:G3M78_03855"/>
<gene>
    <name evidence="1" type="ORF">G3M78_03855</name>
</gene>
<proteinExistence type="predicted"/>
<organism evidence="1 2">
    <name type="scientific">Candidatus Nitrohelix vancouverensis</name>
    <dbReference type="NCBI Taxonomy" id="2705534"/>
    <lineage>
        <taxon>Bacteria</taxon>
        <taxon>Pseudomonadati</taxon>
        <taxon>Nitrospinota/Tectimicrobiota group</taxon>
        <taxon>Nitrospinota</taxon>
        <taxon>Nitrospinia</taxon>
        <taxon>Nitrospinales</taxon>
        <taxon>Nitrospinaceae</taxon>
        <taxon>Candidatus Nitrohelix</taxon>
    </lineage>
</organism>
<dbReference type="AlphaFoldDB" id="A0A7T0C103"/>
<dbReference type="Proteomes" id="UP000594464">
    <property type="component" value="Chromosome"/>
</dbReference>
<reference evidence="2" key="1">
    <citation type="submission" date="2020-02" db="EMBL/GenBank/DDBJ databases">
        <title>Genomic and physiological characterization of two novel Nitrospinaceae genera.</title>
        <authorList>
            <person name="Mueller A.J."/>
            <person name="Jung M.-Y."/>
            <person name="Strachan C.R."/>
            <person name="Herbold C.W."/>
            <person name="Kirkegaard R.H."/>
            <person name="Daims H."/>
        </authorList>
    </citation>
    <scope>NUCLEOTIDE SEQUENCE [LARGE SCALE GENOMIC DNA]</scope>
</reference>
<accession>A0A7T0C103</accession>